<comment type="caution">
    <text evidence="2">The sequence shown here is derived from an EMBL/GenBank/DDBJ whole genome shotgun (WGS) entry which is preliminary data.</text>
</comment>
<reference evidence="2" key="1">
    <citation type="journal article" date="2014" name="Int. J. Syst. Evol. Microbiol.">
        <title>Complete genome of a new Firmicutes species belonging to the dominant human colonic microbiota ('Ruminococcus bicirculans') reveals two chromosomes and a selective capacity to utilize plant glucans.</title>
        <authorList>
            <consortium name="NISC Comparative Sequencing Program"/>
            <person name="Wegmann U."/>
            <person name="Louis P."/>
            <person name="Goesmann A."/>
            <person name="Henrissat B."/>
            <person name="Duncan S.H."/>
            <person name="Flint H.J."/>
        </authorList>
    </citation>
    <scope>NUCLEOTIDE SEQUENCE</scope>
    <source>
        <strain evidence="2">NBRC 103408</strain>
    </source>
</reference>
<evidence type="ECO:0000256" key="1">
    <source>
        <dbReference type="SAM" id="Coils"/>
    </source>
</evidence>
<name>A0ABQ5U4Z5_9PROT</name>
<sequence>MGSEAITESRMEAALMRLDAAAEAILERPMQGAFDMVADDDLKEALDKARAENRVLRNELMELGRKYEALKKAAGTVTDRLDGTIGEISSMLER</sequence>
<dbReference type="Proteomes" id="UP001161409">
    <property type="component" value="Unassembled WGS sequence"/>
</dbReference>
<keyword evidence="3" id="KW-1185">Reference proteome</keyword>
<gene>
    <name evidence="2" type="ORF">GCM10007924_15390</name>
</gene>
<keyword evidence="1" id="KW-0175">Coiled coil</keyword>
<accession>A0ABQ5U4Z5</accession>
<dbReference type="RefSeq" id="WP_284347816.1">
    <property type="nucleotide sequence ID" value="NZ_BSNF01000006.1"/>
</dbReference>
<protein>
    <recommendedName>
        <fullName evidence="4">DUF4164 domain-containing protein</fullName>
    </recommendedName>
</protein>
<organism evidence="2 3">
    <name type="scientific">Sneathiella chinensis</name>
    <dbReference type="NCBI Taxonomy" id="349750"/>
    <lineage>
        <taxon>Bacteria</taxon>
        <taxon>Pseudomonadati</taxon>
        <taxon>Pseudomonadota</taxon>
        <taxon>Alphaproteobacteria</taxon>
        <taxon>Sneathiellales</taxon>
        <taxon>Sneathiellaceae</taxon>
        <taxon>Sneathiella</taxon>
    </lineage>
</organism>
<evidence type="ECO:0008006" key="4">
    <source>
        <dbReference type="Google" id="ProtNLM"/>
    </source>
</evidence>
<feature type="coiled-coil region" evidence="1">
    <location>
        <begin position="39"/>
        <end position="73"/>
    </location>
</feature>
<evidence type="ECO:0000313" key="3">
    <source>
        <dbReference type="Proteomes" id="UP001161409"/>
    </source>
</evidence>
<proteinExistence type="predicted"/>
<dbReference type="EMBL" id="BSNF01000006">
    <property type="protein sequence ID" value="GLQ06318.1"/>
    <property type="molecule type" value="Genomic_DNA"/>
</dbReference>
<reference evidence="2" key="2">
    <citation type="submission" date="2023-01" db="EMBL/GenBank/DDBJ databases">
        <title>Draft genome sequence of Sneathiella chinensis strain NBRC 103408.</title>
        <authorList>
            <person name="Sun Q."/>
            <person name="Mori K."/>
        </authorList>
    </citation>
    <scope>NUCLEOTIDE SEQUENCE</scope>
    <source>
        <strain evidence="2">NBRC 103408</strain>
    </source>
</reference>
<evidence type="ECO:0000313" key="2">
    <source>
        <dbReference type="EMBL" id="GLQ06318.1"/>
    </source>
</evidence>